<gene>
    <name evidence="4" type="primary">rihC</name>
    <name evidence="4" type="ORF">LA5096_02035</name>
</gene>
<evidence type="ECO:0000313" key="5">
    <source>
        <dbReference type="Proteomes" id="UP000049983"/>
    </source>
</evidence>
<accession>A0A0M7A676</accession>
<dbReference type="PANTHER" id="PTHR12304">
    <property type="entry name" value="INOSINE-URIDINE PREFERRING NUCLEOSIDE HYDROLASE"/>
    <property type="match status" value="1"/>
</dbReference>
<keyword evidence="5" id="KW-1185">Reference proteome</keyword>
<dbReference type="EC" id="3.2.-.-" evidence="4"/>
<dbReference type="STRING" id="311410.LA5095_06073"/>
<dbReference type="EMBL" id="CXWC01000005">
    <property type="protein sequence ID" value="CTQ69134.1"/>
    <property type="molecule type" value="Genomic_DNA"/>
</dbReference>
<dbReference type="Pfam" id="PF01156">
    <property type="entry name" value="IU_nuc_hydro"/>
    <property type="match status" value="1"/>
</dbReference>
<dbReference type="InterPro" id="IPR001910">
    <property type="entry name" value="Inosine/uridine_hydrolase_dom"/>
</dbReference>
<feature type="domain" description="Inosine/uridine-preferring nucleoside hydrolase" evidence="3">
    <location>
        <begin position="4"/>
        <end position="284"/>
    </location>
</feature>
<dbReference type="SUPFAM" id="SSF53590">
    <property type="entry name" value="Nucleoside hydrolase"/>
    <property type="match status" value="1"/>
</dbReference>
<dbReference type="GO" id="GO:0005829">
    <property type="term" value="C:cytosol"/>
    <property type="evidence" value="ECO:0007669"/>
    <property type="project" value="TreeGrafter"/>
</dbReference>
<evidence type="ECO:0000256" key="2">
    <source>
        <dbReference type="ARBA" id="ARBA00023295"/>
    </source>
</evidence>
<name>A0A0M7A676_9HYPH</name>
<dbReference type="GeneID" id="97669432"/>
<dbReference type="Proteomes" id="UP000049983">
    <property type="component" value="Unassembled WGS sequence"/>
</dbReference>
<dbReference type="Gene3D" id="3.90.245.10">
    <property type="entry name" value="Ribonucleoside hydrolase-like"/>
    <property type="match status" value="1"/>
</dbReference>
<evidence type="ECO:0000259" key="3">
    <source>
        <dbReference type="Pfam" id="PF01156"/>
    </source>
</evidence>
<dbReference type="PANTHER" id="PTHR12304:SF59">
    <property type="entry name" value="INOSINE-URIDINE PREFERRING NUCLEOSIDE HYDROLASE FAMILY PROTEIN"/>
    <property type="match status" value="1"/>
</dbReference>
<keyword evidence="2 4" id="KW-0326">Glycosidase</keyword>
<evidence type="ECO:0000313" key="4">
    <source>
        <dbReference type="EMBL" id="CTQ69134.1"/>
    </source>
</evidence>
<proteinExistence type="predicted"/>
<dbReference type="RefSeq" id="WP_055391702.1">
    <property type="nucleotide sequence ID" value="NZ_CXWA01000017.1"/>
</dbReference>
<dbReference type="GO" id="GO:0008477">
    <property type="term" value="F:purine nucleosidase activity"/>
    <property type="evidence" value="ECO:0007669"/>
    <property type="project" value="TreeGrafter"/>
</dbReference>
<dbReference type="AlphaFoldDB" id="A0A0M7A676"/>
<protein>
    <submittedName>
        <fullName evidence="4">Non-specific ribonucleoside hydrolase RihC</fullName>
        <ecNumber evidence="4">3.2.-.-</ecNumber>
    </submittedName>
</protein>
<sequence>MTAIWVDTDFGFDDLWALLLLRHLGHEVAGVSLVAGNAPLAQVCANAMGAKEAYGFDWPVWQGADRPLKRLPETAERILGPTGMRSRGARLPVSRSGAPLKGAPDAMRDWLQTANDAKCRILALGPLTNIAQLVTQSPEVTGRIERLVWMGASAGAGNHTPMAEFNAVADAEALDCVLASGLAVDIVDLTFCRKVTFGPEDMPETDELTRDLLGGYLDIALERARPGMAIYDPLAALAVADPDSIGFSSCKIEVSTETDESYGATKVIETSSSTTRIATEANADLAQLCLSALKREALNGPR</sequence>
<keyword evidence="1 4" id="KW-0378">Hydrolase</keyword>
<evidence type="ECO:0000256" key="1">
    <source>
        <dbReference type="ARBA" id="ARBA00022801"/>
    </source>
</evidence>
<organism evidence="4 5">
    <name type="scientific">Roseibium album</name>
    <dbReference type="NCBI Taxonomy" id="311410"/>
    <lineage>
        <taxon>Bacteria</taxon>
        <taxon>Pseudomonadati</taxon>
        <taxon>Pseudomonadota</taxon>
        <taxon>Alphaproteobacteria</taxon>
        <taxon>Hyphomicrobiales</taxon>
        <taxon>Stappiaceae</taxon>
        <taxon>Roseibium</taxon>
    </lineage>
</organism>
<dbReference type="GO" id="GO:0006152">
    <property type="term" value="P:purine nucleoside catabolic process"/>
    <property type="evidence" value="ECO:0007669"/>
    <property type="project" value="TreeGrafter"/>
</dbReference>
<dbReference type="InterPro" id="IPR023186">
    <property type="entry name" value="IUNH"/>
</dbReference>
<dbReference type="InterPro" id="IPR036452">
    <property type="entry name" value="Ribo_hydro-like"/>
</dbReference>
<reference evidence="5" key="1">
    <citation type="submission" date="2015-07" db="EMBL/GenBank/DDBJ databases">
        <authorList>
            <person name="Rodrigo-Torres Lidia"/>
            <person name="Arahal R.David."/>
        </authorList>
    </citation>
    <scope>NUCLEOTIDE SEQUENCE [LARGE SCALE GENOMIC DNA]</scope>
    <source>
        <strain evidence="5">CECT 5096</strain>
    </source>
</reference>